<dbReference type="PANTHER" id="PTHR22427">
    <property type="entry name" value="GH15728P"/>
    <property type="match status" value="1"/>
</dbReference>
<evidence type="ECO:0000313" key="2">
    <source>
        <dbReference type="Proteomes" id="UP000887566"/>
    </source>
</evidence>
<dbReference type="PANTHER" id="PTHR22427:SF7">
    <property type="entry name" value="GH15728P"/>
    <property type="match status" value="1"/>
</dbReference>
<dbReference type="AlphaFoldDB" id="A0A914V2R9"/>
<dbReference type="Proteomes" id="UP000887566">
    <property type="component" value="Unplaced"/>
</dbReference>
<accession>A0A914V2R9</accession>
<organism evidence="2 3">
    <name type="scientific">Plectus sambesii</name>
    <dbReference type="NCBI Taxonomy" id="2011161"/>
    <lineage>
        <taxon>Eukaryota</taxon>
        <taxon>Metazoa</taxon>
        <taxon>Ecdysozoa</taxon>
        <taxon>Nematoda</taxon>
        <taxon>Chromadorea</taxon>
        <taxon>Plectida</taxon>
        <taxon>Plectina</taxon>
        <taxon>Plectoidea</taxon>
        <taxon>Plectidae</taxon>
        <taxon>Plectus</taxon>
    </lineage>
</organism>
<keyword evidence="2" id="KW-1185">Reference proteome</keyword>
<evidence type="ECO:0000313" key="3">
    <source>
        <dbReference type="WBParaSite" id="PSAMB.scaffold14125size1994.g35877.t1"/>
    </source>
</evidence>
<dbReference type="Pfam" id="PF26017">
    <property type="entry name" value="BACK_BTBD8"/>
    <property type="match status" value="1"/>
</dbReference>
<feature type="domain" description="BTBD8 BACK" evidence="1">
    <location>
        <begin position="1"/>
        <end position="84"/>
    </location>
</feature>
<proteinExistence type="predicted"/>
<dbReference type="InterPro" id="IPR043225">
    <property type="entry name" value="BACK_BTBD8"/>
</dbReference>
<protein>
    <recommendedName>
        <fullName evidence="1">BTBD8 BACK domain-containing protein</fullName>
    </recommendedName>
</protein>
<evidence type="ECO:0000259" key="1">
    <source>
        <dbReference type="Pfam" id="PF26017"/>
    </source>
</evidence>
<dbReference type="WBParaSite" id="PSAMB.scaffold14125size1994.g35877.t1">
    <property type="protein sequence ID" value="PSAMB.scaffold14125size1994.g35877.t1"/>
    <property type="gene ID" value="PSAMB.scaffold14125size1994.g35877"/>
</dbReference>
<name>A0A914V2R9_9BILA</name>
<sequence length="212" mass="24136">YFGRIWKGRSFLHLNHRWQNLCFQYLVDNLNSETVIDVLLGCEKLQVTLPRSKASSASEAVAALVSDLLDSAMSFLASQLDQVIASQSFSNQGKGLALNLSLLEDVLPSVVHTVSADLGCRTLMRLYELLILLTEFEHDKANRQAPSTGVYSIETLIDEWNERFINLVRRLYELCDTHLLHHAASVVKCDGWNLLTPAMQQRIQNRMRMRFL</sequence>
<reference evidence="3" key="1">
    <citation type="submission" date="2022-11" db="UniProtKB">
        <authorList>
            <consortium name="WormBaseParasite"/>
        </authorList>
    </citation>
    <scope>IDENTIFICATION</scope>
</reference>